<dbReference type="GO" id="GO:0004803">
    <property type="term" value="F:transposase activity"/>
    <property type="evidence" value="ECO:0007669"/>
    <property type="project" value="InterPro"/>
</dbReference>
<accession>A0A432ZKI7</accession>
<dbReference type="PANTHER" id="PTHR34322:SF2">
    <property type="entry name" value="TRANSPOSASE IS200-LIKE DOMAIN-CONTAINING PROTEIN"/>
    <property type="match status" value="1"/>
</dbReference>
<dbReference type="Proteomes" id="UP000288279">
    <property type="component" value="Unassembled WGS sequence"/>
</dbReference>
<dbReference type="EMBL" id="PIQG01000002">
    <property type="protein sequence ID" value="RUO78423.1"/>
    <property type="molecule type" value="Genomic_DNA"/>
</dbReference>
<dbReference type="GO" id="GO:0006313">
    <property type="term" value="P:DNA transposition"/>
    <property type="evidence" value="ECO:0007669"/>
    <property type="project" value="InterPro"/>
</dbReference>
<dbReference type="OrthoDB" id="9814067at2"/>
<dbReference type="InterPro" id="IPR036515">
    <property type="entry name" value="Transposase_17_sf"/>
</dbReference>
<evidence type="ECO:0000259" key="1">
    <source>
        <dbReference type="SMART" id="SM01321"/>
    </source>
</evidence>
<keyword evidence="3" id="KW-1185">Reference proteome</keyword>
<evidence type="ECO:0000313" key="2">
    <source>
        <dbReference type="EMBL" id="RUO78423.1"/>
    </source>
</evidence>
<organism evidence="2 3">
    <name type="scientific">Pseudidiomarina taiwanensis</name>
    <dbReference type="NCBI Taxonomy" id="337250"/>
    <lineage>
        <taxon>Bacteria</taxon>
        <taxon>Pseudomonadati</taxon>
        <taxon>Pseudomonadota</taxon>
        <taxon>Gammaproteobacteria</taxon>
        <taxon>Alteromonadales</taxon>
        <taxon>Idiomarinaceae</taxon>
        <taxon>Pseudidiomarina</taxon>
    </lineage>
</organism>
<comment type="caution">
    <text evidence="2">The sequence shown here is derived from an EMBL/GenBank/DDBJ whole genome shotgun (WGS) entry which is preliminary data.</text>
</comment>
<reference evidence="2 3" key="1">
    <citation type="journal article" date="2011" name="Front. Microbiol.">
        <title>Genomic signatures of strain selection and enhancement in Bacillus atrophaeus var. globigii, a historical biowarfare simulant.</title>
        <authorList>
            <person name="Gibbons H.S."/>
            <person name="Broomall S.M."/>
            <person name="McNew L.A."/>
            <person name="Daligault H."/>
            <person name="Chapman C."/>
            <person name="Bruce D."/>
            <person name="Karavis M."/>
            <person name="Krepps M."/>
            <person name="McGregor P.A."/>
            <person name="Hong C."/>
            <person name="Park K.H."/>
            <person name="Akmal A."/>
            <person name="Feldman A."/>
            <person name="Lin J.S."/>
            <person name="Chang W.E."/>
            <person name="Higgs B.W."/>
            <person name="Demirev P."/>
            <person name="Lindquist J."/>
            <person name="Liem A."/>
            <person name="Fochler E."/>
            <person name="Read T.D."/>
            <person name="Tapia R."/>
            <person name="Johnson S."/>
            <person name="Bishop-Lilly K.A."/>
            <person name="Detter C."/>
            <person name="Han C."/>
            <person name="Sozhamannan S."/>
            <person name="Rosenzweig C.N."/>
            <person name="Skowronski E.W."/>
        </authorList>
    </citation>
    <scope>NUCLEOTIDE SEQUENCE [LARGE SCALE GENOMIC DNA]</scope>
    <source>
        <strain evidence="2 3">PIT1</strain>
    </source>
</reference>
<dbReference type="GO" id="GO:0003677">
    <property type="term" value="F:DNA binding"/>
    <property type="evidence" value="ECO:0007669"/>
    <property type="project" value="InterPro"/>
</dbReference>
<dbReference type="SUPFAM" id="SSF143422">
    <property type="entry name" value="Transposase IS200-like"/>
    <property type="match status" value="1"/>
</dbReference>
<dbReference type="RefSeq" id="WP_126826690.1">
    <property type="nucleotide sequence ID" value="NZ_PIQG01000002.1"/>
</dbReference>
<sequence length="236" mass="27710">MPNLKRAEYPGIGMHITQRGNNRQKIFFEHADGVMLAGLIKRFAEKYQILIHAWCFMPNHIHLFVTPLEPKTIGLFMQCATATYSRYFNQKYQRTGSLYEKRYFSSLVDEREYVIMLYRYIELNPVTAGLVKRPDQWFWSSYQHNARGRPSTILTPHSCFLLLGEDEDERRRIYRKLVAESDFRSAEWDAGRTMIRTAQRLQSVYGSDKFREVMQVKTGAKLRASDSEGDEKVTTK</sequence>
<gene>
    <name evidence="2" type="ORF">CWI83_05195</name>
</gene>
<feature type="domain" description="Transposase IS200-like" evidence="1">
    <location>
        <begin position="9"/>
        <end position="124"/>
    </location>
</feature>
<dbReference type="PANTHER" id="PTHR34322">
    <property type="entry name" value="TRANSPOSASE, Y1_TNP DOMAIN-CONTAINING"/>
    <property type="match status" value="1"/>
</dbReference>
<dbReference type="AlphaFoldDB" id="A0A432ZKI7"/>
<dbReference type="Gene3D" id="3.30.70.1290">
    <property type="entry name" value="Transposase IS200-like"/>
    <property type="match status" value="1"/>
</dbReference>
<protein>
    <submittedName>
        <fullName evidence="2">Transposase</fullName>
    </submittedName>
</protein>
<evidence type="ECO:0000313" key="3">
    <source>
        <dbReference type="Proteomes" id="UP000288279"/>
    </source>
</evidence>
<dbReference type="Pfam" id="PF01797">
    <property type="entry name" value="Y1_Tnp"/>
    <property type="match status" value="1"/>
</dbReference>
<proteinExistence type="predicted"/>
<dbReference type="SMART" id="SM01321">
    <property type="entry name" value="Y1_Tnp"/>
    <property type="match status" value="1"/>
</dbReference>
<name>A0A432ZKI7_9GAMM</name>
<dbReference type="InterPro" id="IPR002686">
    <property type="entry name" value="Transposase_17"/>
</dbReference>